<name>A0A2Z7CQM2_9LAMI</name>
<keyword evidence="2" id="KW-1185">Reference proteome</keyword>
<reference evidence="1 2" key="1">
    <citation type="journal article" date="2015" name="Proc. Natl. Acad. Sci. U.S.A.">
        <title>The resurrection genome of Boea hygrometrica: A blueprint for survival of dehydration.</title>
        <authorList>
            <person name="Xiao L."/>
            <person name="Yang G."/>
            <person name="Zhang L."/>
            <person name="Yang X."/>
            <person name="Zhao S."/>
            <person name="Ji Z."/>
            <person name="Zhou Q."/>
            <person name="Hu M."/>
            <person name="Wang Y."/>
            <person name="Chen M."/>
            <person name="Xu Y."/>
            <person name="Jin H."/>
            <person name="Xiao X."/>
            <person name="Hu G."/>
            <person name="Bao F."/>
            <person name="Hu Y."/>
            <person name="Wan P."/>
            <person name="Li L."/>
            <person name="Deng X."/>
            <person name="Kuang T."/>
            <person name="Xiang C."/>
            <person name="Zhu J.K."/>
            <person name="Oliver M.J."/>
            <person name="He Y."/>
        </authorList>
    </citation>
    <scope>NUCLEOTIDE SEQUENCE [LARGE SCALE GENOMIC DNA]</scope>
    <source>
        <strain evidence="2">cv. XS01</strain>
    </source>
</reference>
<organism evidence="1 2">
    <name type="scientific">Dorcoceras hygrometricum</name>
    <dbReference type="NCBI Taxonomy" id="472368"/>
    <lineage>
        <taxon>Eukaryota</taxon>
        <taxon>Viridiplantae</taxon>
        <taxon>Streptophyta</taxon>
        <taxon>Embryophyta</taxon>
        <taxon>Tracheophyta</taxon>
        <taxon>Spermatophyta</taxon>
        <taxon>Magnoliopsida</taxon>
        <taxon>eudicotyledons</taxon>
        <taxon>Gunneridae</taxon>
        <taxon>Pentapetalae</taxon>
        <taxon>asterids</taxon>
        <taxon>lamiids</taxon>
        <taxon>Lamiales</taxon>
        <taxon>Gesneriaceae</taxon>
        <taxon>Didymocarpoideae</taxon>
        <taxon>Trichosporeae</taxon>
        <taxon>Loxocarpinae</taxon>
        <taxon>Dorcoceras</taxon>
    </lineage>
</organism>
<dbReference type="AlphaFoldDB" id="A0A2Z7CQM2"/>
<dbReference type="Proteomes" id="UP000250235">
    <property type="component" value="Unassembled WGS sequence"/>
</dbReference>
<accession>A0A2Z7CQM2</accession>
<gene>
    <name evidence="1" type="ORF">F511_22915</name>
</gene>
<dbReference type="EMBL" id="KQ993829">
    <property type="protein sequence ID" value="KZV48675.1"/>
    <property type="molecule type" value="Genomic_DNA"/>
</dbReference>
<protein>
    <submittedName>
        <fullName evidence="1">Uncharacterized protein</fullName>
    </submittedName>
</protein>
<evidence type="ECO:0000313" key="1">
    <source>
        <dbReference type="EMBL" id="KZV48675.1"/>
    </source>
</evidence>
<proteinExistence type="predicted"/>
<evidence type="ECO:0000313" key="2">
    <source>
        <dbReference type="Proteomes" id="UP000250235"/>
    </source>
</evidence>
<sequence length="231" mass="25861">MGIDQLALHSVQLGYLKILKMGNTDPKGTKAGKEIRGQASVRRAIKTANHATCYEMHEAIKESIIKTSVSTEKSSQVEPLYPHSISTGEIIGTTHLSASHNVALNRDINQSIWLKIHQFNTKFITPNIAISTLKAVKTAQFVPHSFNLPQQISQRHGRTQPKQTSFLLTSSTSAEAILRLKFQLPEEPKNTRFRSHENIRTNSFFALLSNVDSGLLASINRKSNSRRIQRH</sequence>